<name>A0A183PDC9_9TREM</name>
<accession>A0A183PDC9</accession>
<keyword evidence="2" id="KW-1185">Reference proteome</keyword>
<dbReference type="Proteomes" id="UP000269396">
    <property type="component" value="Unassembled WGS sequence"/>
</dbReference>
<proteinExistence type="predicted"/>
<dbReference type="AlphaFoldDB" id="A0A183PDC9"/>
<organism evidence="1 2">
    <name type="scientific">Schistosoma mattheei</name>
    <dbReference type="NCBI Taxonomy" id="31246"/>
    <lineage>
        <taxon>Eukaryota</taxon>
        <taxon>Metazoa</taxon>
        <taxon>Spiralia</taxon>
        <taxon>Lophotrochozoa</taxon>
        <taxon>Platyhelminthes</taxon>
        <taxon>Trematoda</taxon>
        <taxon>Digenea</taxon>
        <taxon>Strigeidida</taxon>
        <taxon>Schistosomatoidea</taxon>
        <taxon>Schistosomatidae</taxon>
        <taxon>Schistosoma</taxon>
    </lineage>
</organism>
<evidence type="ECO:0000313" key="1">
    <source>
        <dbReference type="EMBL" id="VDP60725.1"/>
    </source>
</evidence>
<sequence length="221" mass="25178">MASQASRMESKLYTSHLMNSSTTPTITTKSTLPIIDQDGYTRSYFKEPIPSSSLFSSTPLFTSTHPRIVSTKDIGNNNNMNDNTIETYTKRTIHRNDDGKSVDEVVNLHRLRWLGHVLRMPEHRLPQRAMMTSVGDDWKNVRGGQTETWHQSIKSLTSSLSHLISVCTENNAEVKNRVLDVDGKTDDELITLYQLSWFKHALHIPRNRPLRQALLSDTTVD</sequence>
<reference evidence="1 2" key="1">
    <citation type="submission" date="2018-11" db="EMBL/GenBank/DDBJ databases">
        <authorList>
            <consortium name="Pathogen Informatics"/>
        </authorList>
    </citation>
    <scope>NUCLEOTIDE SEQUENCE [LARGE SCALE GENOMIC DNA]</scope>
    <source>
        <strain>Denwood</strain>
        <strain evidence="2">Zambia</strain>
    </source>
</reference>
<dbReference type="EMBL" id="UZAL01032372">
    <property type="protein sequence ID" value="VDP60725.1"/>
    <property type="molecule type" value="Genomic_DNA"/>
</dbReference>
<evidence type="ECO:0000313" key="2">
    <source>
        <dbReference type="Proteomes" id="UP000269396"/>
    </source>
</evidence>
<gene>
    <name evidence="1" type="ORF">SMTD_LOCUS12363</name>
</gene>
<protein>
    <submittedName>
        <fullName evidence="1">Uncharacterized protein</fullName>
    </submittedName>
</protein>